<dbReference type="EMBL" id="JARQWQ010000015">
    <property type="protein sequence ID" value="KAK2567124.1"/>
    <property type="molecule type" value="Genomic_DNA"/>
</dbReference>
<gene>
    <name evidence="2" type="ORF">P5673_008923</name>
</gene>
<feature type="compositionally biased region" description="Basic residues" evidence="1">
    <location>
        <begin position="101"/>
        <end position="112"/>
    </location>
</feature>
<proteinExistence type="predicted"/>
<organism evidence="2 3">
    <name type="scientific">Acropora cervicornis</name>
    <name type="common">Staghorn coral</name>
    <dbReference type="NCBI Taxonomy" id="6130"/>
    <lineage>
        <taxon>Eukaryota</taxon>
        <taxon>Metazoa</taxon>
        <taxon>Cnidaria</taxon>
        <taxon>Anthozoa</taxon>
        <taxon>Hexacorallia</taxon>
        <taxon>Scleractinia</taxon>
        <taxon>Astrocoeniina</taxon>
        <taxon>Acroporidae</taxon>
        <taxon>Acropora</taxon>
    </lineage>
</organism>
<name>A0AAD9VAE4_ACRCE</name>
<feature type="region of interest" description="Disordered" evidence="1">
    <location>
        <begin position="54"/>
        <end position="112"/>
    </location>
</feature>
<reference evidence="2" key="1">
    <citation type="journal article" date="2023" name="G3 (Bethesda)">
        <title>Whole genome assembly and annotation of the endangered Caribbean coral Acropora cervicornis.</title>
        <authorList>
            <person name="Selwyn J.D."/>
            <person name="Vollmer S.V."/>
        </authorList>
    </citation>
    <scope>NUCLEOTIDE SEQUENCE</scope>
    <source>
        <strain evidence="2">K2</strain>
    </source>
</reference>
<protein>
    <submittedName>
        <fullName evidence="2">Uncharacterized protein</fullName>
    </submittedName>
</protein>
<evidence type="ECO:0000256" key="1">
    <source>
        <dbReference type="SAM" id="MobiDB-lite"/>
    </source>
</evidence>
<keyword evidence="3" id="KW-1185">Reference proteome</keyword>
<accession>A0AAD9VAE4</accession>
<dbReference type="AlphaFoldDB" id="A0AAD9VAE4"/>
<comment type="caution">
    <text evidence="2">The sequence shown here is derived from an EMBL/GenBank/DDBJ whole genome shotgun (WGS) entry which is preliminary data.</text>
</comment>
<sequence>MGHCVAGKEEGEQVISMKVRHNYKITGRHGDQVVLQVPRGVEYKRNLRHIKPLEIPDIEDNSETESGPPDEATSPECLDHKPFQQHVPPEATPANTLCHSGRIRQPPRKVAD</sequence>
<evidence type="ECO:0000313" key="2">
    <source>
        <dbReference type="EMBL" id="KAK2567124.1"/>
    </source>
</evidence>
<dbReference type="Proteomes" id="UP001249851">
    <property type="component" value="Unassembled WGS sequence"/>
</dbReference>
<evidence type="ECO:0000313" key="3">
    <source>
        <dbReference type="Proteomes" id="UP001249851"/>
    </source>
</evidence>
<reference evidence="2" key="2">
    <citation type="journal article" date="2023" name="Science">
        <title>Genomic signatures of disease resistance in endangered staghorn corals.</title>
        <authorList>
            <person name="Vollmer S.V."/>
            <person name="Selwyn J.D."/>
            <person name="Despard B.A."/>
            <person name="Roesel C.L."/>
        </authorList>
    </citation>
    <scope>NUCLEOTIDE SEQUENCE</scope>
    <source>
        <strain evidence="2">K2</strain>
    </source>
</reference>